<dbReference type="SMART" id="SM00428">
    <property type="entry name" value="H3"/>
    <property type="match status" value="1"/>
</dbReference>
<comment type="caution">
    <text evidence="4">The sequence shown here is derived from an EMBL/GenBank/DDBJ whole genome shotgun (WGS) entry which is preliminary data.</text>
</comment>
<dbReference type="PROSITE" id="PS00959">
    <property type="entry name" value="HISTONE_H3_2"/>
    <property type="match status" value="1"/>
</dbReference>
<feature type="compositionally biased region" description="Basic residues" evidence="2">
    <location>
        <begin position="67"/>
        <end position="88"/>
    </location>
</feature>
<evidence type="ECO:0000259" key="3">
    <source>
        <dbReference type="Pfam" id="PF00125"/>
    </source>
</evidence>
<dbReference type="GO" id="GO:0000786">
    <property type="term" value="C:nucleosome"/>
    <property type="evidence" value="ECO:0007669"/>
    <property type="project" value="InterPro"/>
</dbReference>
<dbReference type="PANTHER" id="PTHR45810">
    <property type="entry name" value="HISTONE H3.2"/>
    <property type="match status" value="1"/>
</dbReference>
<dbReference type="Proteomes" id="UP001497623">
    <property type="component" value="Unassembled WGS sequence"/>
</dbReference>
<sequence length="184" mass="20354">IPITSTPIPKRGKTSKQDNPKTPGDGLSPVQAESSAVIQKSQDGSSPVQAETSASIQRNQTALSSKSKGKRKSKLNYTKGKHTKPHRYRPGTKALKEIRMLQSSTNLLIPKAPFCRLVKEIIQTRVISKDFRIQPLALMALQEAAESYLVGIMEMANLCALHAKRVTLMRQDMSLARRIRGSFD</sequence>
<dbReference type="PANTHER" id="PTHR45810:SF1">
    <property type="entry name" value="HISTONE H3-LIKE CENTROMERIC PROTEIN A"/>
    <property type="match status" value="1"/>
</dbReference>
<dbReference type="InterPro" id="IPR009072">
    <property type="entry name" value="Histone-fold"/>
</dbReference>
<dbReference type="FunFam" id="1.10.20.10:FF:000088">
    <property type="entry name" value="Histone H3-like centromeric protein CSE4"/>
    <property type="match status" value="1"/>
</dbReference>
<proteinExistence type="inferred from homology"/>
<dbReference type="Gene3D" id="1.10.20.10">
    <property type="entry name" value="Histone, subunit A"/>
    <property type="match status" value="1"/>
</dbReference>
<evidence type="ECO:0000256" key="2">
    <source>
        <dbReference type="SAM" id="MobiDB-lite"/>
    </source>
</evidence>
<accession>A0AAV2RKU5</accession>
<reference evidence="4 5" key="1">
    <citation type="submission" date="2024-05" db="EMBL/GenBank/DDBJ databases">
        <authorList>
            <person name="Wallberg A."/>
        </authorList>
    </citation>
    <scope>NUCLEOTIDE SEQUENCE [LARGE SCALE GENOMIC DNA]</scope>
</reference>
<feature type="compositionally biased region" description="Polar residues" evidence="2">
    <location>
        <begin position="31"/>
        <end position="63"/>
    </location>
</feature>
<comment type="similarity">
    <text evidence="1">Belongs to the histone H3 family.</text>
</comment>
<evidence type="ECO:0000313" key="4">
    <source>
        <dbReference type="EMBL" id="CAL4126145.1"/>
    </source>
</evidence>
<gene>
    <name evidence="4" type="ORF">MNOR_LOCUS25410</name>
</gene>
<dbReference type="GO" id="GO:0003677">
    <property type="term" value="F:DNA binding"/>
    <property type="evidence" value="ECO:0007669"/>
    <property type="project" value="InterPro"/>
</dbReference>
<name>A0AAV2RKU5_MEGNR</name>
<feature type="non-terminal residue" evidence="4">
    <location>
        <position position="1"/>
    </location>
</feature>
<dbReference type="GO" id="GO:0030527">
    <property type="term" value="F:structural constituent of chromatin"/>
    <property type="evidence" value="ECO:0007669"/>
    <property type="project" value="InterPro"/>
</dbReference>
<dbReference type="CDD" id="cd22911">
    <property type="entry name" value="HFD_H3"/>
    <property type="match status" value="1"/>
</dbReference>
<dbReference type="Pfam" id="PF00125">
    <property type="entry name" value="Histone"/>
    <property type="match status" value="1"/>
</dbReference>
<feature type="region of interest" description="Disordered" evidence="2">
    <location>
        <begin position="1"/>
        <end position="88"/>
    </location>
</feature>
<dbReference type="InterPro" id="IPR000164">
    <property type="entry name" value="Histone_H3/CENP-A"/>
</dbReference>
<keyword evidence="5" id="KW-1185">Reference proteome</keyword>
<dbReference type="SUPFAM" id="SSF47113">
    <property type="entry name" value="Histone-fold"/>
    <property type="match status" value="1"/>
</dbReference>
<evidence type="ECO:0000313" key="5">
    <source>
        <dbReference type="Proteomes" id="UP001497623"/>
    </source>
</evidence>
<dbReference type="InterPro" id="IPR007125">
    <property type="entry name" value="H2A/H2B/H3"/>
</dbReference>
<dbReference type="EMBL" id="CAXKWB010024224">
    <property type="protein sequence ID" value="CAL4126145.1"/>
    <property type="molecule type" value="Genomic_DNA"/>
</dbReference>
<feature type="domain" description="Core Histone H2A/H2B/H3" evidence="3">
    <location>
        <begin position="90"/>
        <end position="179"/>
    </location>
</feature>
<dbReference type="GO" id="GO:0046982">
    <property type="term" value="F:protein heterodimerization activity"/>
    <property type="evidence" value="ECO:0007669"/>
    <property type="project" value="InterPro"/>
</dbReference>
<evidence type="ECO:0000256" key="1">
    <source>
        <dbReference type="ARBA" id="ARBA00010343"/>
    </source>
</evidence>
<organism evidence="4 5">
    <name type="scientific">Meganyctiphanes norvegica</name>
    <name type="common">Northern krill</name>
    <name type="synonym">Thysanopoda norvegica</name>
    <dbReference type="NCBI Taxonomy" id="48144"/>
    <lineage>
        <taxon>Eukaryota</taxon>
        <taxon>Metazoa</taxon>
        <taxon>Ecdysozoa</taxon>
        <taxon>Arthropoda</taxon>
        <taxon>Crustacea</taxon>
        <taxon>Multicrustacea</taxon>
        <taxon>Malacostraca</taxon>
        <taxon>Eumalacostraca</taxon>
        <taxon>Eucarida</taxon>
        <taxon>Euphausiacea</taxon>
        <taxon>Euphausiidae</taxon>
        <taxon>Meganyctiphanes</taxon>
    </lineage>
</organism>
<dbReference type="AlphaFoldDB" id="A0AAV2RKU5"/>
<protein>
    <recommendedName>
        <fullName evidence="3">Core Histone H2A/H2B/H3 domain-containing protein</fullName>
    </recommendedName>
</protein>